<dbReference type="Pfam" id="PF00857">
    <property type="entry name" value="Isochorismatase"/>
    <property type="match status" value="1"/>
</dbReference>
<dbReference type="RefSeq" id="WP_377331618.1">
    <property type="nucleotide sequence ID" value="NZ_JBHSGB010000002.1"/>
</dbReference>
<protein>
    <submittedName>
        <fullName evidence="2">Hydrolase</fullName>
    </submittedName>
</protein>
<comment type="caution">
    <text evidence="2">The sequence shown here is derived from an EMBL/GenBank/DDBJ whole genome shotgun (WGS) entry which is preliminary data.</text>
</comment>
<dbReference type="SUPFAM" id="SSF52499">
    <property type="entry name" value="Isochorismatase-like hydrolases"/>
    <property type="match status" value="1"/>
</dbReference>
<dbReference type="EMBL" id="JBHSGB010000002">
    <property type="protein sequence ID" value="MFC4653981.1"/>
    <property type="molecule type" value="Genomic_DNA"/>
</dbReference>
<dbReference type="PANTHER" id="PTHR14119">
    <property type="entry name" value="HYDROLASE"/>
    <property type="match status" value="1"/>
</dbReference>
<keyword evidence="2" id="KW-0378">Hydrolase</keyword>
<evidence type="ECO:0000259" key="1">
    <source>
        <dbReference type="Pfam" id="PF00857"/>
    </source>
</evidence>
<evidence type="ECO:0000313" key="3">
    <source>
        <dbReference type="Proteomes" id="UP001595962"/>
    </source>
</evidence>
<dbReference type="PANTHER" id="PTHR14119:SF3">
    <property type="entry name" value="ISOCHORISMATASE DOMAIN-CONTAINING PROTEIN 2"/>
    <property type="match status" value="1"/>
</dbReference>
<gene>
    <name evidence="2" type="ORF">ACFO3I_02960</name>
</gene>
<dbReference type="GO" id="GO:0016787">
    <property type="term" value="F:hydrolase activity"/>
    <property type="evidence" value="ECO:0007669"/>
    <property type="project" value="UniProtKB-KW"/>
</dbReference>
<organism evidence="2 3">
    <name type="scientific">Rheinheimera marina</name>
    <dbReference type="NCBI Taxonomy" id="1774958"/>
    <lineage>
        <taxon>Bacteria</taxon>
        <taxon>Pseudomonadati</taxon>
        <taxon>Pseudomonadota</taxon>
        <taxon>Gammaproteobacteria</taxon>
        <taxon>Chromatiales</taxon>
        <taxon>Chromatiaceae</taxon>
        <taxon>Rheinheimera</taxon>
    </lineage>
</organism>
<sequence>MSNPWTPSAALLNAGESLVLLVDIQQKLAPAIADGKAVEQAAAWVLQVALQLGVPLFATEQYPAGLGPTAATLAELVPEPAVLEKIHFSAFKEPYIRQRLAETGRRQLVVLGTETHVCVLQTALDALAAGYQVFVVVEAVGSRTEQNKGLALQRMQQAGVVLISKEMLAFEWLQRAGTDTFRQISKGWIR</sequence>
<dbReference type="Gene3D" id="3.40.50.850">
    <property type="entry name" value="Isochorismatase-like"/>
    <property type="match status" value="1"/>
</dbReference>
<name>A0ABV9JHL5_9GAMM</name>
<dbReference type="InterPro" id="IPR036380">
    <property type="entry name" value="Isochorismatase-like_sf"/>
</dbReference>
<dbReference type="CDD" id="cd01012">
    <property type="entry name" value="YcaC_related"/>
    <property type="match status" value="1"/>
</dbReference>
<evidence type="ECO:0000313" key="2">
    <source>
        <dbReference type="EMBL" id="MFC4653981.1"/>
    </source>
</evidence>
<keyword evidence="3" id="KW-1185">Reference proteome</keyword>
<accession>A0ABV9JHL5</accession>
<reference evidence="3" key="1">
    <citation type="journal article" date="2019" name="Int. J. Syst. Evol. Microbiol.">
        <title>The Global Catalogue of Microorganisms (GCM) 10K type strain sequencing project: providing services to taxonomists for standard genome sequencing and annotation.</title>
        <authorList>
            <consortium name="The Broad Institute Genomics Platform"/>
            <consortium name="The Broad Institute Genome Sequencing Center for Infectious Disease"/>
            <person name="Wu L."/>
            <person name="Ma J."/>
        </authorList>
    </citation>
    <scope>NUCLEOTIDE SEQUENCE [LARGE SCALE GENOMIC DNA]</scope>
    <source>
        <strain evidence="3">DT28</strain>
    </source>
</reference>
<feature type="domain" description="Isochorismatase-like" evidence="1">
    <location>
        <begin position="18"/>
        <end position="166"/>
    </location>
</feature>
<dbReference type="InterPro" id="IPR000868">
    <property type="entry name" value="Isochorismatase-like_dom"/>
</dbReference>
<proteinExistence type="predicted"/>
<dbReference type="Proteomes" id="UP001595962">
    <property type="component" value="Unassembled WGS sequence"/>
</dbReference>
<dbReference type="InterPro" id="IPR050993">
    <property type="entry name" value="Isochorismatase_domain"/>
</dbReference>